<dbReference type="InterPro" id="IPR036188">
    <property type="entry name" value="FAD/NAD-bd_sf"/>
</dbReference>
<reference evidence="3" key="1">
    <citation type="journal article" date="2013" name="Nature">
        <title>Insights into bilaterian evolution from three spiralian genomes.</title>
        <authorList>
            <person name="Simakov O."/>
            <person name="Marletaz F."/>
            <person name="Cho S.J."/>
            <person name="Edsinger-Gonzales E."/>
            <person name="Havlak P."/>
            <person name="Hellsten U."/>
            <person name="Kuo D.H."/>
            <person name="Larsson T."/>
            <person name="Lv J."/>
            <person name="Arendt D."/>
            <person name="Savage R."/>
            <person name="Osoegawa K."/>
            <person name="de Jong P."/>
            <person name="Grimwood J."/>
            <person name="Chapman J.A."/>
            <person name="Shapiro H."/>
            <person name="Aerts A."/>
            <person name="Otillar R.P."/>
            <person name="Terry A.Y."/>
            <person name="Boore J.L."/>
            <person name="Grigoriev I.V."/>
            <person name="Lindberg D.R."/>
            <person name="Seaver E.C."/>
            <person name="Weisblat D.A."/>
            <person name="Putnam N.H."/>
            <person name="Rokhsar D.S."/>
        </authorList>
    </citation>
    <scope>NUCLEOTIDE SEQUENCE</scope>
    <source>
        <strain evidence="3">I ESC-2004</strain>
    </source>
</reference>
<evidence type="ECO:0008006" key="4">
    <source>
        <dbReference type="Google" id="ProtNLM"/>
    </source>
</evidence>
<keyword evidence="2" id="KW-0732">Signal</keyword>
<organism evidence="3">
    <name type="scientific">Capitella teleta</name>
    <name type="common">Polychaete worm</name>
    <dbReference type="NCBI Taxonomy" id="283909"/>
    <lineage>
        <taxon>Eukaryota</taxon>
        <taxon>Metazoa</taxon>
        <taxon>Spiralia</taxon>
        <taxon>Lophotrochozoa</taxon>
        <taxon>Annelida</taxon>
        <taxon>Polychaeta</taxon>
        <taxon>Sedentaria</taxon>
        <taxon>Scolecida</taxon>
        <taxon>Capitellidae</taxon>
        <taxon>Capitella</taxon>
    </lineage>
</organism>
<evidence type="ECO:0000256" key="1">
    <source>
        <dbReference type="ARBA" id="ARBA00023002"/>
    </source>
</evidence>
<feature type="chain" id="PRO_5004445960" description="FAD-dependent oxidoreductase domain-containing protein 2" evidence="2">
    <location>
        <begin position="17"/>
        <end position="612"/>
    </location>
</feature>
<dbReference type="EMBL" id="KB299994">
    <property type="protein sequence ID" value="ELU07353.1"/>
    <property type="molecule type" value="Genomic_DNA"/>
</dbReference>
<dbReference type="Pfam" id="PF13738">
    <property type="entry name" value="Pyr_redox_3"/>
    <property type="match status" value="1"/>
</dbReference>
<sequence>MLILIVLLGSWEFTLSEEIHHDYIIVGSGPSGLQMGHFLQKAQRDYVILERSNVSGSFYNTYPRHNRLISINKRNTGKVNSEFNMRHDWNSLLSDNTDLLFKEFSKEFFPKREDAVRYFNAYEEVLKLNVLHGVEVEGIRREWNAQQNGQVYIMSDQRGEQYSCRYLFIATGLWKPTIPEAISGLHLVEGYESASVNPADYEGKSVLVLGHGNAAFETADAIYPQANVVHVIGRSRVRLSWETHYVGDVRAVNNGLLDTYQLKSMDGVAEGPLSDLEFFRDKNEPDRLRLRMNGTAKDNFALRHSYDAVIRCLGFHFDDSIFHSDFKPKRLPGPLGKYPYIRGTHEVAGMPDMFVIGTASHFLDFRKSSGGFIHGFRYTVRMVHRLLEWKNHNVPWPSLTLSLEDLLSHVMKRINEASGIYQMFTVLADVISISDDGETFQYFEEYPTSLLPDFTNHTGTPLNRHFVVLLQYGSSYSGPGKDVFRKGRATGQADQAHRSNFLHPVIYYYDHPLSATEMSSRPEGWHLPRPQRIHHIVEDFLTTWLSTQAHFLPLRRFFEQCLQTDLRSFDRLDCLYFSFTRNQLPVTCFRLDLAGKGVDNPGSFGVVRNAKI</sequence>
<protein>
    <recommendedName>
        <fullName evidence="4">FAD-dependent oxidoreductase domain-containing protein 2</fullName>
    </recommendedName>
</protein>
<feature type="signal peptide" evidence="2">
    <location>
        <begin position="1"/>
        <end position="16"/>
    </location>
</feature>
<dbReference type="GO" id="GO:0005788">
    <property type="term" value="C:endoplasmic reticulum lumen"/>
    <property type="evidence" value="ECO:0007669"/>
    <property type="project" value="TreeGrafter"/>
</dbReference>
<keyword evidence="1" id="KW-0560">Oxidoreductase</keyword>
<dbReference type="STRING" id="283909.R7UMM5"/>
<evidence type="ECO:0000313" key="3">
    <source>
        <dbReference type="EMBL" id="ELU07353.1"/>
    </source>
</evidence>
<gene>
    <name evidence="3" type="ORF">CAPTEDRAFT_183110</name>
</gene>
<dbReference type="Gene3D" id="3.50.50.60">
    <property type="entry name" value="FAD/NAD(P)-binding domain"/>
    <property type="match status" value="2"/>
</dbReference>
<dbReference type="OrthoDB" id="66881at2759"/>
<dbReference type="PANTHER" id="PTHR43539:SF23">
    <property type="entry name" value="FAD-DEPENDENT OXIDOREDUCTASE DOMAIN-CONTAINING PROTEIN 2"/>
    <property type="match status" value="1"/>
</dbReference>
<dbReference type="GO" id="GO:0036503">
    <property type="term" value="P:ERAD pathway"/>
    <property type="evidence" value="ECO:0007669"/>
    <property type="project" value="TreeGrafter"/>
</dbReference>
<dbReference type="GO" id="GO:0004497">
    <property type="term" value="F:monooxygenase activity"/>
    <property type="evidence" value="ECO:0007669"/>
    <property type="project" value="TreeGrafter"/>
</dbReference>
<dbReference type="FunFam" id="3.50.50.60:FF:000300">
    <property type="entry name" value="FAD-dependent oxidoreductase domain-containing 2"/>
    <property type="match status" value="1"/>
</dbReference>
<accession>R7UMM5</accession>
<dbReference type="InParanoid" id="R7UMM5"/>
<dbReference type="GO" id="GO:0050660">
    <property type="term" value="F:flavin adenine dinucleotide binding"/>
    <property type="evidence" value="ECO:0007669"/>
    <property type="project" value="TreeGrafter"/>
</dbReference>
<proteinExistence type="predicted"/>
<dbReference type="InterPro" id="IPR050982">
    <property type="entry name" value="Auxin_biosynth/cation_transpt"/>
</dbReference>
<dbReference type="PANTHER" id="PTHR43539">
    <property type="entry name" value="FLAVIN-BINDING MONOOXYGENASE-LIKE PROTEIN (AFU_ORTHOLOGUE AFUA_4G09220)"/>
    <property type="match status" value="1"/>
</dbReference>
<dbReference type="SUPFAM" id="SSF51905">
    <property type="entry name" value="FAD/NAD(P)-binding domain"/>
    <property type="match status" value="1"/>
</dbReference>
<name>R7UMM5_CAPTE</name>
<dbReference type="AlphaFoldDB" id="R7UMM5"/>
<evidence type="ECO:0000256" key="2">
    <source>
        <dbReference type="SAM" id="SignalP"/>
    </source>
</evidence>